<proteinExistence type="predicted"/>
<dbReference type="AlphaFoldDB" id="A0A0F9VWN8"/>
<accession>A0A0F9VWN8</accession>
<organism evidence="1">
    <name type="scientific">marine sediment metagenome</name>
    <dbReference type="NCBI Taxonomy" id="412755"/>
    <lineage>
        <taxon>unclassified sequences</taxon>
        <taxon>metagenomes</taxon>
        <taxon>ecological metagenomes</taxon>
    </lineage>
</organism>
<dbReference type="EMBL" id="LAZR01000272">
    <property type="protein sequence ID" value="KKN77871.1"/>
    <property type="molecule type" value="Genomic_DNA"/>
</dbReference>
<name>A0A0F9VWN8_9ZZZZ</name>
<comment type="caution">
    <text evidence="1">The sequence shown here is derived from an EMBL/GenBank/DDBJ whole genome shotgun (WGS) entry which is preliminary data.</text>
</comment>
<reference evidence="1" key="1">
    <citation type="journal article" date="2015" name="Nature">
        <title>Complex archaea that bridge the gap between prokaryotes and eukaryotes.</title>
        <authorList>
            <person name="Spang A."/>
            <person name="Saw J.H."/>
            <person name="Jorgensen S.L."/>
            <person name="Zaremba-Niedzwiedzka K."/>
            <person name="Martijn J."/>
            <person name="Lind A.E."/>
            <person name="van Eijk R."/>
            <person name="Schleper C."/>
            <person name="Guy L."/>
            <person name="Ettema T.J."/>
        </authorList>
    </citation>
    <scope>NUCLEOTIDE SEQUENCE</scope>
</reference>
<gene>
    <name evidence="1" type="ORF">LCGC14_0356080</name>
</gene>
<protein>
    <submittedName>
        <fullName evidence="1">Uncharacterized protein</fullName>
    </submittedName>
</protein>
<evidence type="ECO:0000313" key="1">
    <source>
        <dbReference type="EMBL" id="KKN77871.1"/>
    </source>
</evidence>
<sequence>MKKHGWVIEDTDTGKFVGKDLMGNHPVKRAKVFGTRKLVRESDNVLLHIDVIRKVELDKNGVAVKVIPGR</sequence>